<dbReference type="InterPro" id="IPR012430">
    <property type="entry name" value="TMEM43_fam"/>
</dbReference>
<protein>
    <submittedName>
        <fullName evidence="11">Uncharacterized protein</fullName>
    </submittedName>
</protein>
<evidence type="ECO:0000256" key="4">
    <source>
        <dbReference type="ARBA" id="ARBA00006627"/>
    </source>
</evidence>
<evidence type="ECO:0000256" key="3">
    <source>
        <dbReference type="ARBA" id="ARBA00004586"/>
    </source>
</evidence>
<keyword evidence="6" id="KW-0256">Endoplasmic reticulum</keyword>
<evidence type="ECO:0000256" key="10">
    <source>
        <dbReference type="SAM" id="Phobius"/>
    </source>
</evidence>
<comment type="subcellular location">
    <subcellularLocation>
        <location evidence="1">Endomembrane system</location>
        <topology evidence="1">Multi-pass membrane protein</topology>
    </subcellularLocation>
    <subcellularLocation>
        <location evidence="3">Endoplasmic reticulum membrane</location>
    </subcellularLocation>
    <subcellularLocation>
        <location evidence="2">Nucleus envelope</location>
    </subcellularLocation>
</comment>
<evidence type="ECO:0000256" key="8">
    <source>
        <dbReference type="ARBA" id="ARBA00023136"/>
    </source>
</evidence>
<name>A0A8C1S238_CYPCA</name>
<dbReference type="GO" id="GO:0005789">
    <property type="term" value="C:endoplasmic reticulum membrane"/>
    <property type="evidence" value="ECO:0007669"/>
    <property type="project" value="UniProtKB-SubCell"/>
</dbReference>
<organism evidence="11 12">
    <name type="scientific">Cyprinus carpio</name>
    <name type="common">Common carp</name>
    <dbReference type="NCBI Taxonomy" id="7962"/>
    <lineage>
        <taxon>Eukaryota</taxon>
        <taxon>Metazoa</taxon>
        <taxon>Chordata</taxon>
        <taxon>Craniata</taxon>
        <taxon>Vertebrata</taxon>
        <taxon>Euteleostomi</taxon>
        <taxon>Actinopterygii</taxon>
        <taxon>Neopterygii</taxon>
        <taxon>Teleostei</taxon>
        <taxon>Ostariophysi</taxon>
        <taxon>Cypriniformes</taxon>
        <taxon>Cyprinidae</taxon>
        <taxon>Cyprininae</taxon>
        <taxon>Cyprinus</taxon>
    </lineage>
</organism>
<dbReference type="AlphaFoldDB" id="A0A8C1S238"/>
<keyword evidence="9" id="KW-0539">Nucleus</keyword>
<keyword evidence="8 10" id="KW-0472">Membrane</keyword>
<evidence type="ECO:0000256" key="5">
    <source>
        <dbReference type="ARBA" id="ARBA00022692"/>
    </source>
</evidence>
<dbReference type="PANTHER" id="PTHR13416:SF2">
    <property type="entry name" value="TRANSMEMBRANE PROTEIN 43"/>
    <property type="match status" value="1"/>
</dbReference>
<evidence type="ECO:0000313" key="11">
    <source>
        <dbReference type="Ensembl" id="ENSCCRP00015000807.1"/>
    </source>
</evidence>
<sequence length="125" mass="13767">MTEAFSGEQHTRVHADRSPGFLERLSASTGGVIAGICLFALSFYVLFTNEGRALRTASALDEGLKQVVSLHPDVMLDPQNDGRLVHLSGPLRTAQVMMMSRPRAQTSINSVTCRYIYLKKDIQCP</sequence>
<evidence type="ECO:0000256" key="2">
    <source>
        <dbReference type="ARBA" id="ARBA00004259"/>
    </source>
</evidence>
<proteinExistence type="inferred from homology"/>
<feature type="transmembrane region" description="Helical" evidence="10">
    <location>
        <begin position="25"/>
        <end position="47"/>
    </location>
</feature>
<dbReference type="Ensembl" id="ENSCCRT00015000853.1">
    <property type="protein sequence ID" value="ENSCCRP00015000807.1"/>
    <property type="gene ID" value="ENSCCRG00015000502.1"/>
</dbReference>
<accession>A0A8C1S238</accession>
<keyword evidence="7 10" id="KW-1133">Transmembrane helix</keyword>
<evidence type="ECO:0000256" key="1">
    <source>
        <dbReference type="ARBA" id="ARBA00004127"/>
    </source>
</evidence>
<evidence type="ECO:0000256" key="7">
    <source>
        <dbReference type="ARBA" id="ARBA00022989"/>
    </source>
</evidence>
<dbReference type="GO" id="GO:0005637">
    <property type="term" value="C:nuclear inner membrane"/>
    <property type="evidence" value="ECO:0007669"/>
    <property type="project" value="TreeGrafter"/>
</dbReference>
<evidence type="ECO:0000256" key="6">
    <source>
        <dbReference type="ARBA" id="ARBA00022824"/>
    </source>
</evidence>
<dbReference type="GO" id="GO:0006629">
    <property type="term" value="P:lipid metabolic process"/>
    <property type="evidence" value="ECO:0007669"/>
    <property type="project" value="TreeGrafter"/>
</dbReference>
<dbReference type="Proteomes" id="UP000694700">
    <property type="component" value="Unplaced"/>
</dbReference>
<dbReference type="GO" id="GO:0071763">
    <property type="term" value="P:nuclear membrane organization"/>
    <property type="evidence" value="ECO:0007669"/>
    <property type="project" value="TreeGrafter"/>
</dbReference>
<evidence type="ECO:0000313" key="12">
    <source>
        <dbReference type="Proteomes" id="UP000694700"/>
    </source>
</evidence>
<dbReference type="PANTHER" id="PTHR13416">
    <property type="match status" value="1"/>
</dbReference>
<evidence type="ECO:0000256" key="9">
    <source>
        <dbReference type="ARBA" id="ARBA00023242"/>
    </source>
</evidence>
<keyword evidence="5 10" id="KW-0812">Transmembrane</keyword>
<reference evidence="11" key="1">
    <citation type="submission" date="2025-08" db="UniProtKB">
        <authorList>
            <consortium name="Ensembl"/>
        </authorList>
    </citation>
    <scope>IDENTIFICATION</scope>
</reference>
<comment type="similarity">
    <text evidence="4">Belongs to the TMEM43 family.</text>
</comment>